<evidence type="ECO:0000313" key="3">
    <source>
        <dbReference type="Proteomes" id="UP000274358"/>
    </source>
</evidence>
<comment type="caution">
    <text evidence="2">The sequence shown here is derived from an EMBL/GenBank/DDBJ whole genome shotgun (WGS) entry which is preliminary data.</text>
</comment>
<dbReference type="Proteomes" id="UP000274358">
    <property type="component" value="Unassembled WGS sequence"/>
</dbReference>
<name>A0A432M761_9GAMM</name>
<dbReference type="InterPro" id="IPR001296">
    <property type="entry name" value="Glyco_trans_1"/>
</dbReference>
<protein>
    <submittedName>
        <fullName evidence="2">Glycosyltransferase</fullName>
    </submittedName>
</protein>
<keyword evidence="2" id="KW-0808">Transferase</keyword>
<dbReference type="Gene3D" id="3.40.50.2000">
    <property type="entry name" value="Glycogen Phosphorylase B"/>
    <property type="match status" value="1"/>
</dbReference>
<dbReference type="GO" id="GO:0016757">
    <property type="term" value="F:glycosyltransferase activity"/>
    <property type="evidence" value="ECO:0007669"/>
    <property type="project" value="InterPro"/>
</dbReference>
<accession>A0A432M761</accession>
<sequence length="333" mass="37965">MAHINLIAWDNNRGMTHDLRLLRQALEALGHQVTLADAGPKRKHGAWKARSLRLKMLLRWLLSAGRKPRRLDVNIFLEHVRPAFLKLARRNVLIPNPEWLSQRDRRWLDHFDAVFTKTHSATTTIQAWGHPATYIGFLSVDRHDPEAQREPMFLHLAGASRMKGTERLLAVWRRHPEWPRLIVQQSPDTAVVVEGHSAQNLDHRVGYPRDIAEIAQLQNRCIYHLCLSEAEGWGHYIVEAMGCGAVVLTCDGQPMNELVRPDRGLLVQAQDAGPQNAARRYLFDEASLEAAIERIIAMPDAERSAMQQRARSWFLANNQGFQSRLADALQPLL</sequence>
<dbReference type="SUPFAM" id="SSF53756">
    <property type="entry name" value="UDP-Glycosyltransferase/glycogen phosphorylase"/>
    <property type="match status" value="1"/>
</dbReference>
<keyword evidence="3" id="KW-1185">Reference proteome</keyword>
<dbReference type="RefSeq" id="WP_126684560.1">
    <property type="nucleotide sequence ID" value="NZ_RYYV01000006.1"/>
</dbReference>
<feature type="domain" description="Glycosyl transferase family 1" evidence="1">
    <location>
        <begin position="147"/>
        <end position="283"/>
    </location>
</feature>
<reference evidence="2 3" key="1">
    <citation type="submission" date="2018-12" db="EMBL/GenBank/DDBJ databases">
        <title>Dyella dinghuensis sp. nov. DHOA06 and Dyella choica sp. nov. 4M-K27, isolated from forest soil.</title>
        <authorList>
            <person name="Qiu L.-H."/>
            <person name="Gao Z.-H."/>
        </authorList>
    </citation>
    <scope>NUCLEOTIDE SEQUENCE [LARGE SCALE GENOMIC DNA]</scope>
    <source>
        <strain evidence="2 3">4M-K27</strain>
    </source>
</reference>
<proteinExistence type="predicted"/>
<dbReference type="EMBL" id="RYYV01000006">
    <property type="protein sequence ID" value="RUL75995.1"/>
    <property type="molecule type" value="Genomic_DNA"/>
</dbReference>
<organism evidence="2 3">
    <name type="scientific">Dyella choica</name>
    <dbReference type="NCBI Taxonomy" id="1927959"/>
    <lineage>
        <taxon>Bacteria</taxon>
        <taxon>Pseudomonadati</taxon>
        <taxon>Pseudomonadota</taxon>
        <taxon>Gammaproteobacteria</taxon>
        <taxon>Lysobacterales</taxon>
        <taxon>Rhodanobacteraceae</taxon>
        <taxon>Dyella</taxon>
    </lineage>
</organism>
<gene>
    <name evidence="2" type="ORF">EKH80_09745</name>
</gene>
<dbReference type="Pfam" id="PF00534">
    <property type="entry name" value="Glycos_transf_1"/>
    <property type="match status" value="1"/>
</dbReference>
<dbReference type="AlphaFoldDB" id="A0A432M761"/>
<evidence type="ECO:0000313" key="2">
    <source>
        <dbReference type="EMBL" id="RUL75995.1"/>
    </source>
</evidence>
<evidence type="ECO:0000259" key="1">
    <source>
        <dbReference type="Pfam" id="PF00534"/>
    </source>
</evidence>
<dbReference type="OrthoDB" id="654660at2"/>